<keyword evidence="2" id="KW-1185">Reference proteome</keyword>
<gene>
    <name evidence="1" type="ORF">EHV23_13480</name>
</gene>
<reference evidence="1 2" key="1">
    <citation type="submission" date="2018-11" db="EMBL/GenBank/DDBJ databases">
        <title>Genome sequencing of Lautropia sp. KCOM 2505 (= ChDC F240).</title>
        <authorList>
            <person name="Kook J.-K."/>
            <person name="Park S.-N."/>
            <person name="Lim Y.K."/>
        </authorList>
    </citation>
    <scope>NUCLEOTIDE SEQUENCE [LARGE SCALE GENOMIC DNA]</scope>
    <source>
        <strain evidence="1 2">KCOM 2505</strain>
    </source>
</reference>
<evidence type="ECO:0000313" key="1">
    <source>
        <dbReference type="EMBL" id="RRN44327.1"/>
    </source>
</evidence>
<proteinExistence type="predicted"/>
<dbReference type="Proteomes" id="UP000270261">
    <property type="component" value="Unassembled WGS sequence"/>
</dbReference>
<name>A0A3R8MSV7_9BURK</name>
<accession>A0A3R8MSV7</accession>
<dbReference type="OrthoDB" id="8221829at2"/>
<protein>
    <submittedName>
        <fullName evidence="1">Uncharacterized protein</fullName>
    </submittedName>
</protein>
<dbReference type="AlphaFoldDB" id="A0A3R8MSV7"/>
<sequence>MPRKLGADTKAYNLGRLEGAIEVLDDLGITWESHSAQMLKWAIEDMEMRAKSGLGMLRRGTAAFYLTDRHFIALVCEEDFYSLDVRRLVPEWRRVVEDEVGEQRSGRWFITHDGHELAQSPLGRDSAYDALHGHLLRLPKDDGADEEGFPLELVFAAMDEETGQMDEEPELRGMFMVSEERGLSMIAARDDTVLLADLVDQGFDGWMPVEREELVLQ</sequence>
<organism evidence="1 2">
    <name type="scientific">Lautropia dentalis</name>
    <dbReference type="NCBI Taxonomy" id="2490857"/>
    <lineage>
        <taxon>Bacteria</taxon>
        <taxon>Pseudomonadati</taxon>
        <taxon>Pseudomonadota</taxon>
        <taxon>Betaproteobacteria</taxon>
        <taxon>Burkholderiales</taxon>
        <taxon>Burkholderiaceae</taxon>
        <taxon>Lautropia</taxon>
    </lineage>
</organism>
<dbReference type="RefSeq" id="WP_125096522.1">
    <property type="nucleotide sequence ID" value="NZ_RRUE01000002.1"/>
</dbReference>
<comment type="caution">
    <text evidence="1">The sequence shown here is derived from an EMBL/GenBank/DDBJ whole genome shotgun (WGS) entry which is preliminary data.</text>
</comment>
<evidence type="ECO:0000313" key="2">
    <source>
        <dbReference type="Proteomes" id="UP000270261"/>
    </source>
</evidence>
<dbReference type="EMBL" id="RRUE01000002">
    <property type="protein sequence ID" value="RRN44327.1"/>
    <property type="molecule type" value="Genomic_DNA"/>
</dbReference>